<dbReference type="RefSeq" id="WP_192576476.1">
    <property type="nucleotide sequence ID" value="NZ_CABVOU010000033.1"/>
</dbReference>
<dbReference type="InterPro" id="IPR009057">
    <property type="entry name" value="Homeodomain-like_sf"/>
</dbReference>
<dbReference type="SUPFAM" id="SSF46689">
    <property type="entry name" value="Homeodomain-like"/>
    <property type="match status" value="1"/>
</dbReference>
<name>A0A5K1I6R6_9GAMM</name>
<evidence type="ECO:0000313" key="3">
    <source>
        <dbReference type="Proteomes" id="UP000326725"/>
    </source>
</evidence>
<dbReference type="Pfam" id="PF13518">
    <property type="entry name" value="HTH_28"/>
    <property type="match status" value="1"/>
</dbReference>
<protein>
    <recommendedName>
        <fullName evidence="1">Insertion element IS150 protein InsJ-like helix-turn-helix domain-containing protein</fullName>
    </recommendedName>
</protein>
<proteinExistence type="predicted"/>
<keyword evidence="3" id="KW-1185">Reference proteome</keyword>
<evidence type="ECO:0000259" key="1">
    <source>
        <dbReference type="Pfam" id="PF13518"/>
    </source>
</evidence>
<feature type="domain" description="Insertion element IS150 protein InsJ-like helix-turn-helix" evidence="1">
    <location>
        <begin position="15"/>
        <end position="65"/>
    </location>
</feature>
<evidence type="ECO:0000313" key="2">
    <source>
        <dbReference type="EMBL" id="VVZ95753.1"/>
    </source>
</evidence>
<reference evidence="2 3" key="1">
    <citation type="submission" date="2019-09" db="EMBL/GenBank/DDBJ databases">
        <authorList>
            <person name="Criscuolo A."/>
        </authorList>
    </citation>
    <scope>NUCLEOTIDE SEQUENCE [LARGE SCALE GENOMIC DNA]</scope>
    <source>
        <strain evidence="3">3(2)</strain>
    </source>
</reference>
<dbReference type="Proteomes" id="UP000326725">
    <property type="component" value="Unassembled WGS sequence"/>
</dbReference>
<sequence>MPTKHLTPEILNKLRLEAVRLRLDGHTVAETAARTGLSAPTVSAAWKAFREGGWDAVAVRQRGRRAGQAASLDAAARQALETALATLPPTGEPAWSSRGLAEALKGQGHRVSPRAIDHWLERRDLKPEPLALNGLARRRSQLGRWYRQQLAPVLAQVKQTGGAVWQGGARTPPPDSGLAEEPRRYQLYLHGKRGALFTRVLAAPPLADDYLALFERLLATTQVPVALIFRGADLQAAPAVGDWLSQHPEMRLVMMPAGLPA</sequence>
<dbReference type="InterPro" id="IPR055247">
    <property type="entry name" value="InsJ-like_HTH"/>
</dbReference>
<organism evidence="2 3">
    <name type="scientific">Halomonas lysinitropha</name>
    <dbReference type="NCBI Taxonomy" id="2607506"/>
    <lineage>
        <taxon>Bacteria</taxon>
        <taxon>Pseudomonadati</taxon>
        <taxon>Pseudomonadota</taxon>
        <taxon>Gammaproteobacteria</taxon>
        <taxon>Oceanospirillales</taxon>
        <taxon>Halomonadaceae</taxon>
        <taxon>Halomonas</taxon>
    </lineage>
</organism>
<gene>
    <name evidence="2" type="ORF">HALO32_01832</name>
</gene>
<dbReference type="AlphaFoldDB" id="A0A5K1I6R6"/>
<dbReference type="EMBL" id="CABVOU010000033">
    <property type="protein sequence ID" value="VVZ95753.1"/>
    <property type="molecule type" value="Genomic_DNA"/>
</dbReference>
<accession>A0A5K1I6R6</accession>